<comment type="similarity">
    <text evidence="6">Belongs to the peptidase S1 family. CLIP subfamily.</text>
</comment>
<dbReference type="SMART" id="SM00020">
    <property type="entry name" value="Tryp_SPc"/>
    <property type="match status" value="2"/>
</dbReference>
<dbReference type="InterPro" id="IPR001254">
    <property type="entry name" value="Trypsin_dom"/>
</dbReference>
<dbReference type="FunFam" id="2.40.10.10:FF:000028">
    <property type="entry name" value="Serine protease easter"/>
    <property type="match status" value="2"/>
</dbReference>
<dbReference type="PROSITE" id="PS00134">
    <property type="entry name" value="TRYPSIN_HIS"/>
    <property type="match status" value="2"/>
</dbReference>
<dbReference type="InterPro" id="IPR051487">
    <property type="entry name" value="Ser/Thr_Proteases_Immune/Dev"/>
</dbReference>
<dbReference type="STRING" id="37546.A0A1B0FNX3"/>
<keyword evidence="2" id="KW-0106">Calcium</keyword>
<dbReference type="GO" id="GO:0006508">
    <property type="term" value="P:proteolysis"/>
    <property type="evidence" value="ECO:0007669"/>
    <property type="project" value="UniProtKB-KW"/>
</dbReference>
<evidence type="ECO:0000256" key="7">
    <source>
        <dbReference type="RuleBase" id="RU363034"/>
    </source>
</evidence>
<accession>A0A1B0FNX3</accession>
<dbReference type="InterPro" id="IPR033116">
    <property type="entry name" value="TRYPSIN_SER"/>
</dbReference>
<keyword evidence="7" id="KW-0378">Hydrolase</keyword>
<keyword evidence="4" id="KW-1015">Disulfide bond</keyword>
<keyword evidence="7" id="KW-0645">Protease</keyword>
<feature type="domain" description="Peptidase S1" evidence="9">
    <location>
        <begin position="110"/>
        <end position="392"/>
    </location>
</feature>
<keyword evidence="5" id="KW-0325">Glycoprotein</keyword>
<reference evidence="10" key="1">
    <citation type="submission" date="2020-05" db="UniProtKB">
        <authorList>
            <consortium name="EnsemblMetazoa"/>
        </authorList>
    </citation>
    <scope>IDENTIFICATION</scope>
    <source>
        <strain evidence="10">Yale</strain>
    </source>
</reference>
<dbReference type="VEuPathDB" id="VectorBase:GMOY005559"/>
<evidence type="ECO:0000313" key="11">
    <source>
        <dbReference type="Proteomes" id="UP000092444"/>
    </source>
</evidence>
<evidence type="ECO:0000256" key="2">
    <source>
        <dbReference type="ARBA" id="ARBA00022837"/>
    </source>
</evidence>
<dbReference type="Pfam" id="PF00089">
    <property type="entry name" value="Trypsin"/>
    <property type="match status" value="2"/>
</dbReference>
<dbReference type="PROSITE" id="PS00135">
    <property type="entry name" value="TRYPSIN_SER"/>
    <property type="match status" value="2"/>
</dbReference>
<evidence type="ECO:0000256" key="8">
    <source>
        <dbReference type="SAM" id="SignalP"/>
    </source>
</evidence>
<keyword evidence="3" id="KW-0865">Zymogen</keyword>
<dbReference type="InterPro" id="IPR018114">
    <property type="entry name" value="TRYPSIN_HIS"/>
</dbReference>
<dbReference type="CDD" id="cd00190">
    <property type="entry name" value="Tryp_SPc"/>
    <property type="match status" value="2"/>
</dbReference>
<feature type="domain" description="Peptidase S1" evidence="9">
    <location>
        <begin position="427"/>
        <end position="682"/>
    </location>
</feature>
<dbReference type="Proteomes" id="UP000092444">
    <property type="component" value="Unassembled WGS sequence"/>
</dbReference>
<dbReference type="Gene3D" id="2.40.10.10">
    <property type="entry name" value="Trypsin-like serine proteases"/>
    <property type="match status" value="4"/>
</dbReference>
<dbReference type="InterPro" id="IPR009003">
    <property type="entry name" value="Peptidase_S1_PA"/>
</dbReference>
<evidence type="ECO:0000256" key="5">
    <source>
        <dbReference type="ARBA" id="ARBA00023180"/>
    </source>
</evidence>
<evidence type="ECO:0000256" key="1">
    <source>
        <dbReference type="ARBA" id="ARBA00022729"/>
    </source>
</evidence>
<evidence type="ECO:0000256" key="3">
    <source>
        <dbReference type="ARBA" id="ARBA00023145"/>
    </source>
</evidence>
<dbReference type="AlphaFoldDB" id="A0A1B0FNX3"/>
<dbReference type="PANTHER" id="PTHR24256">
    <property type="entry name" value="TRYPTASE-RELATED"/>
    <property type="match status" value="1"/>
</dbReference>
<keyword evidence="1 8" id="KW-0732">Signal</keyword>
<keyword evidence="7" id="KW-0720">Serine protease</keyword>
<evidence type="ECO:0000313" key="10">
    <source>
        <dbReference type="EnsemblMetazoa" id="GMOY005559-PA"/>
    </source>
</evidence>
<name>A0A1B0FNX3_GLOMM</name>
<proteinExistence type="inferred from homology"/>
<evidence type="ECO:0000256" key="4">
    <source>
        <dbReference type="ARBA" id="ARBA00023157"/>
    </source>
</evidence>
<dbReference type="GO" id="GO:0004252">
    <property type="term" value="F:serine-type endopeptidase activity"/>
    <property type="evidence" value="ECO:0007669"/>
    <property type="project" value="InterPro"/>
</dbReference>
<dbReference type="EMBL" id="CCAG010009694">
    <property type="status" value="NOT_ANNOTATED_CDS"/>
    <property type="molecule type" value="Genomic_DNA"/>
</dbReference>
<dbReference type="SUPFAM" id="SSF50494">
    <property type="entry name" value="Trypsin-like serine proteases"/>
    <property type="match status" value="2"/>
</dbReference>
<feature type="signal peptide" evidence="8">
    <location>
        <begin position="1"/>
        <end position="20"/>
    </location>
</feature>
<dbReference type="EnsemblMetazoa" id="GMOY005559-RA">
    <property type="protein sequence ID" value="GMOY005559-PA"/>
    <property type="gene ID" value="GMOY005559"/>
</dbReference>
<evidence type="ECO:0000256" key="6">
    <source>
        <dbReference type="ARBA" id="ARBA00024195"/>
    </source>
</evidence>
<dbReference type="Gene3D" id="3.30.1640.30">
    <property type="match status" value="1"/>
</dbReference>
<dbReference type="InterPro" id="IPR001314">
    <property type="entry name" value="Peptidase_S1A"/>
</dbReference>
<dbReference type="PhylomeDB" id="A0A1B0FNX3"/>
<dbReference type="PRINTS" id="PR00722">
    <property type="entry name" value="CHYMOTRYPSIN"/>
</dbReference>
<feature type="chain" id="PRO_5008407659" description="Peptidase S1 domain-containing protein" evidence="8">
    <location>
        <begin position="21"/>
        <end position="683"/>
    </location>
</feature>
<sequence length="683" mass="77335">MKFYLIEICCFIFCCRYVKGCVTPFGGLGKKMKFSECEIIKQLLLKYQRNLPPVVHRFIEASFVTHEDIENRIACCPEKEIYTDKVFENVGSEILNTVSALCGDNTHKRISFGEQPTFMAYPWAALLMYDHREKFQCGGTLITQRYVLTAAHCIKDNLVGIRLREYNISSQEDCAVDDGYVIHCMAPPIDLGIEKIIKHEKFSKRNFDNDIALIRLSRSLNYERSIRPICLPERQNADYFKKYGVISGWGLTEKGKISDVLLHAEVPVLSLDYCRKIYPYTHFNSTKICASGVDEIDICKGDSGGPLVARLEGYQEGRKFRYLQTGIISAGVSTCGDKRFLPGVFTNLEFSATLRKALPCAGFPRIAPKSICVDTYQLVDGRLRNYCQRIACCPEKEIDTDKVFENVGSEILNTVSALCGDNTHKRISFGEQPTFMAYPWAALLMYNGRQKFQCGGTLITQRYVLTAAHCITDDLVGIRLREYNISSQEDCAVDDGYVIHCMAPPIDLDIEKIIKHEKYSKRTLDNDIALIRLNRSLEYERMHDMSSVRPICLPEHQDADYFKKYGVISGWGLTENGKISDVLLHADVPVLSLDYCRKIYPYTHFNSTKICASGADEIDTCRGDSGGSLVTRLEGYHVGRKFRYLQTGVISTGVSRCGDKRSLPGVFTNVASFINWIEEKLEL</sequence>
<keyword evidence="11" id="KW-1185">Reference proteome</keyword>
<dbReference type="InterPro" id="IPR043504">
    <property type="entry name" value="Peptidase_S1_PA_chymotrypsin"/>
</dbReference>
<organism evidence="10 11">
    <name type="scientific">Glossina morsitans morsitans</name>
    <name type="common">Savannah tsetse fly</name>
    <dbReference type="NCBI Taxonomy" id="37546"/>
    <lineage>
        <taxon>Eukaryota</taxon>
        <taxon>Metazoa</taxon>
        <taxon>Ecdysozoa</taxon>
        <taxon>Arthropoda</taxon>
        <taxon>Hexapoda</taxon>
        <taxon>Insecta</taxon>
        <taxon>Pterygota</taxon>
        <taxon>Neoptera</taxon>
        <taxon>Endopterygota</taxon>
        <taxon>Diptera</taxon>
        <taxon>Brachycera</taxon>
        <taxon>Muscomorpha</taxon>
        <taxon>Hippoboscoidea</taxon>
        <taxon>Glossinidae</taxon>
        <taxon>Glossina</taxon>
    </lineage>
</organism>
<protein>
    <recommendedName>
        <fullName evidence="9">Peptidase S1 domain-containing protein</fullName>
    </recommendedName>
</protein>
<evidence type="ECO:0000259" key="9">
    <source>
        <dbReference type="PROSITE" id="PS50240"/>
    </source>
</evidence>
<dbReference type="InterPro" id="IPR038565">
    <property type="entry name" value="CLIP_sf"/>
</dbReference>
<dbReference type="PROSITE" id="PS50240">
    <property type="entry name" value="TRYPSIN_DOM"/>
    <property type="match status" value="2"/>
</dbReference>